<name>A0ABD1FRK7_SALDI</name>
<gene>
    <name evidence="1" type="ORF">AAHA92_33238</name>
</gene>
<sequence>MRIPITTNEEIGQLQTAEGSISLIASELPEGFDWRKPDFIDQDINNFKTDVIGKLSNLKNLTMSTPALHYLFSRQIEGGAIPTYER</sequence>
<dbReference type="AlphaFoldDB" id="A0ABD1FRK7"/>
<organism evidence="1 2">
    <name type="scientific">Salvia divinorum</name>
    <name type="common">Maria pastora</name>
    <name type="synonym">Diviner's sage</name>
    <dbReference type="NCBI Taxonomy" id="28513"/>
    <lineage>
        <taxon>Eukaryota</taxon>
        <taxon>Viridiplantae</taxon>
        <taxon>Streptophyta</taxon>
        <taxon>Embryophyta</taxon>
        <taxon>Tracheophyta</taxon>
        <taxon>Spermatophyta</taxon>
        <taxon>Magnoliopsida</taxon>
        <taxon>eudicotyledons</taxon>
        <taxon>Gunneridae</taxon>
        <taxon>Pentapetalae</taxon>
        <taxon>asterids</taxon>
        <taxon>lamiids</taxon>
        <taxon>Lamiales</taxon>
        <taxon>Lamiaceae</taxon>
        <taxon>Nepetoideae</taxon>
        <taxon>Mentheae</taxon>
        <taxon>Salviinae</taxon>
        <taxon>Salvia</taxon>
        <taxon>Salvia subgen. Calosphace</taxon>
    </lineage>
</organism>
<dbReference type="EMBL" id="JBEAFC010000014">
    <property type="protein sequence ID" value="KAL1533343.1"/>
    <property type="molecule type" value="Genomic_DNA"/>
</dbReference>
<reference evidence="1 2" key="1">
    <citation type="submission" date="2024-06" db="EMBL/GenBank/DDBJ databases">
        <title>A chromosome level genome sequence of Diviner's sage (Salvia divinorum).</title>
        <authorList>
            <person name="Ford S.A."/>
            <person name="Ro D.-K."/>
            <person name="Ness R.W."/>
            <person name="Phillips M.A."/>
        </authorList>
    </citation>
    <scope>NUCLEOTIDE SEQUENCE [LARGE SCALE GENOMIC DNA]</scope>
    <source>
        <strain evidence="1">SAF-2024a</strain>
        <tissue evidence="1">Leaf</tissue>
    </source>
</reference>
<evidence type="ECO:0000313" key="1">
    <source>
        <dbReference type="EMBL" id="KAL1533343.1"/>
    </source>
</evidence>
<keyword evidence="2" id="KW-1185">Reference proteome</keyword>
<dbReference type="Proteomes" id="UP001567538">
    <property type="component" value="Unassembled WGS sequence"/>
</dbReference>
<protein>
    <submittedName>
        <fullName evidence="1">Uncharacterized protein</fullName>
    </submittedName>
</protein>
<accession>A0ABD1FRK7</accession>
<proteinExistence type="predicted"/>
<evidence type="ECO:0000313" key="2">
    <source>
        <dbReference type="Proteomes" id="UP001567538"/>
    </source>
</evidence>
<comment type="caution">
    <text evidence="1">The sequence shown here is derived from an EMBL/GenBank/DDBJ whole genome shotgun (WGS) entry which is preliminary data.</text>
</comment>